<evidence type="ECO:0000313" key="2">
    <source>
        <dbReference type="Proteomes" id="UP000821845"/>
    </source>
</evidence>
<sequence>MSRVGREVLYQVSDHAVLGVNWRPMRLVDEVPREHVCDHCHVIPRRTSLLPCKHALCDLCREGSTSVGSTVCPVCKQSCGEEGVKEVLLPERISSSLKAHCWNEEKGCEFVGTVETLLQHYEEACEFRSFQCTVSGETVLLKDLPAHCDNGECVATGEASASSSDANVVSTLDAALSVDDIRREQEETEKRILELHSTYLICHASSDRDSSRDVGEANSEA</sequence>
<organism evidence="1 2">
    <name type="scientific">Hyalomma asiaticum</name>
    <name type="common">Tick</name>
    <dbReference type="NCBI Taxonomy" id="266040"/>
    <lineage>
        <taxon>Eukaryota</taxon>
        <taxon>Metazoa</taxon>
        <taxon>Ecdysozoa</taxon>
        <taxon>Arthropoda</taxon>
        <taxon>Chelicerata</taxon>
        <taxon>Arachnida</taxon>
        <taxon>Acari</taxon>
        <taxon>Parasitiformes</taxon>
        <taxon>Ixodida</taxon>
        <taxon>Ixodoidea</taxon>
        <taxon>Ixodidae</taxon>
        <taxon>Hyalomminae</taxon>
        <taxon>Hyalomma</taxon>
    </lineage>
</organism>
<reference evidence="1" key="1">
    <citation type="submission" date="2020-05" db="EMBL/GenBank/DDBJ databases">
        <title>Large-scale comparative analyses of tick genomes elucidate their genetic diversity and vector capacities.</title>
        <authorList>
            <person name="Jia N."/>
            <person name="Wang J."/>
            <person name="Shi W."/>
            <person name="Du L."/>
            <person name="Sun Y."/>
            <person name="Zhan W."/>
            <person name="Jiang J."/>
            <person name="Wang Q."/>
            <person name="Zhang B."/>
            <person name="Ji P."/>
            <person name="Sakyi L.B."/>
            <person name="Cui X."/>
            <person name="Yuan T."/>
            <person name="Jiang B."/>
            <person name="Yang W."/>
            <person name="Lam T.T.-Y."/>
            <person name="Chang Q."/>
            <person name="Ding S."/>
            <person name="Wang X."/>
            <person name="Zhu J."/>
            <person name="Ruan X."/>
            <person name="Zhao L."/>
            <person name="Wei J."/>
            <person name="Que T."/>
            <person name="Du C."/>
            <person name="Cheng J."/>
            <person name="Dai P."/>
            <person name="Han X."/>
            <person name="Huang E."/>
            <person name="Gao Y."/>
            <person name="Liu J."/>
            <person name="Shao H."/>
            <person name="Ye R."/>
            <person name="Li L."/>
            <person name="Wei W."/>
            <person name="Wang X."/>
            <person name="Wang C."/>
            <person name="Yang T."/>
            <person name="Huo Q."/>
            <person name="Li W."/>
            <person name="Guo W."/>
            <person name="Chen H."/>
            <person name="Zhou L."/>
            <person name="Ni X."/>
            <person name="Tian J."/>
            <person name="Zhou Y."/>
            <person name="Sheng Y."/>
            <person name="Liu T."/>
            <person name="Pan Y."/>
            <person name="Xia L."/>
            <person name="Li J."/>
            <person name="Zhao F."/>
            <person name="Cao W."/>
        </authorList>
    </citation>
    <scope>NUCLEOTIDE SEQUENCE</scope>
    <source>
        <strain evidence="1">Hyas-2018</strain>
    </source>
</reference>
<dbReference type="Proteomes" id="UP000821845">
    <property type="component" value="Chromosome 9"/>
</dbReference>
<protein>
    <submittedName>
        <fullName evidence="1">Uncharacterized protein</fullName>
    </submittedName>
</protein>
<comment type="caution">
    <text evidence="1">The sequence shown here is derived from an EMBL/GenBank/DDBJ whole genome shotgun (WGS) entry which is preliminary data.</text>
</comment>
<name>A0ACB7RJV9_HYAAI</name>
<keyword evidence="2" id="KW-1185">Reference proteome</keyword>
<proteinExistence type="predicted"/>
<evidence type="ECO:0000313" key="1">
    <source>
        <dbReference type="EMBL" id="KAH6922718.1"/>
    </source>
</evidence>
<dbReference type="EMBL" id="CM023489">
    <property type="protein sequence ID" value="KAH6922718.1"/>
    <property type="molecule type" value="Genomic_DNA"/>
</dbReference>
<gene>
    <name evidence="1" type="ORF">HPB50_018334</name>
</gene>
<accession>A0ACB7RJV9</accession>